<feature type="active site" description="Proton donor/acceptor" evidence="6">
    <location>
        <position position="278"/>
    </location>
</feature>
<keyword evidence="11" id="KW-1185">Reference proteome</keyword>
<dbReference type="EMBL" id="FNEK01000030">
    <property type="protein sequence ID" value="SDK07365.1"/>
    <property type="molecule type" value="Genomic_DNA"/>
</dbReference>
<evidence type="ECO:0000313" key="11">
    <source>
        <dbReference type="Proteomes" id="UP000199382"/>
    </source>
</evidence>
<keyword evidence="3 5" id="KW-0378">Hydrolase</keyword>
<evidence type="ECO:0000256" key="8">
    <source>
        <dbReference type="PIRSR" id="PIRSR038994-3"/>
    </source>
</evidence>
<feature type="binding site" evidence="8">
    <location>
        <position position="198"/>
    </location>
    <ligand>
        <name>Zn(2+)</name>
        <dbReference type="ChEBI" id="CHEBI:29105"/>
    </ligand>
</feature>
<feature type="binding site" evidence="7">
    <location>
        <begin position="311"/>
        <end position="313"/>
    </location>
    <ligand>
        <name>substrate</name>
    </ligand>
</feature>
<dbReference type="PANTHER" id="PTHR11113:SF14">
    <property type="entry name" value="N-ACETYLGLUCOSAMINE-6-PHOSPHATE DEACETYLASE"/>
    <property type="match status" value="1"/>
</dbReference>
<proteinExistence type="inferred from homology"/>
<feature type="binding site" evidence="7">
    <location>
        <position position="254"/>
    </location>
    <ligand>
        <name>substrate</name>
    </ligand>
</feature>
<dbReference type="GO" id="GO:0006046">
    <property type="term" value="P:N-acetylglucosamine catabolic process"/>
    <property type="evidence" value="ECO:0007669"/>
    <property type="project" value="TreeGrafter"/>
</dbReference>
<dbReference type="SUPFAM" id="SSF51338">
    <property type="entry name" value="Composite domain of metallo-dependent hydrolases"/>
    <property type="match status" value="1"/>
</dbReference>
<gene>
    <name evidence="10" type="ORF">SAMN04488026_103042</name>
</gene>
<evidence type="ECO:0000313" key="10">
    <source>
        <dbReference type="EMBL" id="SDK07365.1"/>
    </source>
</evidence>
<dbReference type="InterPro" id="IPR003764">
    <property type="entry name" value="GlcNAc_6-P_deAcase"/>
</dbReference>
<feature type="binding site" evidence="7">
    <location>
        <position position="143"/>
    </location>
    <ligand>
        <name>substrate</name>
    </ligand>
</feature>
<feature type="binding site" evidence="8">
    <location>
        <position position="132"/>
    </location>
    <ligand>
        <name>Zn(2+)</name>
        <dbReference type="ChEBI" id="CHEBI:29105"/>
    </ligand>
</feature>
<evidence type="ECO:0000259" key="9">
    <source>
        <dbReference type="Pfam" id="PF01979"/>
    </source>
</evidence>
<comment type="similarity">
    <text evidence="1 5">Belongs to the metallo-dependent hydrolases superfamily. NagA family.</text>
</comment>
<protein>
    <submittedName>
        <fullName evidence="10">N-acetylglucosamine 6-phosphate deacetylase</fullName>
    </submittedName>
</protein>
<dbReference type="InterPro" id="IPR006680">
    <property type="entry name" value="Amidohydro-rel"/>
</dbReference>
<evidence type="ECO:0000256" key="7">
    <source>
        <dbReference type="PIRSR" id="PIRSR038994-2"/>
    </source>
</evidence>
<evidence type="ECO:0000256" key="5">
    <source>
        <dbReference type="PIRNR" id="PIRNR038994"/>
    </source>
</evidence>
<dbReference type="PIRSF" id="PIRSF038994">
    <property type="entry name" value="NagA"/>
    <property type="match status" value="1"/>
</dbReference>
<organism evidence="10 11">
    <name type="scientific">Aliiruegeria lutimaris</name>
    <dbReference type="NCBI Taxonomy" id="571298"/>
    <lineage>
        <taxon>Bacteria</taxon>
        <taxon>Pseudomonadati</taxon>
        <taxon>Pseudomonadota</taxon>
        <taxon>Alphaproteobacteria</taxon>
        <taxon>Rhodobacterales</taxon>
        <taxon>Roseobacteraceae</taxon>
        <taxon>Aliiruegeria</taxon>
    </lineage>
</organism>
<feature type="binding site" evidence="7">
    <location>
        <begin position="222"/>
        <end position="223"/>
    </location>
    <ligand>
        <name>substrate</name>
    </ligand>
</feature>
<dbReference type="Proteomes" id="UP000199382">
    <property type="component" value="Unassembled WGS sequence"/>
</dbReference>
<evidence type="ECO:0000256" key="2">
    <source>
        <dbReference type="ARBA" id="ARBA00022723"/>
    </source>
</evidence>
<dbReference type="GO" id="GO:0046872">
    <property type="term" value="F:metal ion binding"/>
    <property type="evidence" value="ECO:0007669"/>
    <property type="project" value="UniProtKB-KW"/>
</dbReference>
<dbReference type="AlphaFoldDB" id="A0A1G8YZ64"/>
<dbReference type="PANTHER" id="PTHR11113">
    <property type="entry name" value="N-ACETYLGLUCOSAMINE-6-PHOSPHATE DEACETYLASE"/>
    <property type="match status" value="1"/>
</dbReference>
<dbReference type="RefSeq" id="WP_093157609.1">
    <property type="nucleotide sequence ID" value="NZ_FNEK01000030.1"/>
</dbReference>
<dbReference type="NCBIfam" id="TIGR00221">
    <property type="entry name" value="nagA"/>
    <property type="match status" value="1"/>
</dbReference>
<keyword evidence="2 8" id="KW-0479">Metal-binding</keyword>
<dbReference type="OrthoDB" id="9776488at2"/>
<evidence type="ECO:0000256" key="3">
    <source>
        <dbReference type="ARBA" id="ARBA00022801"/>
    </source>
</evidence>
<accession>A0A1G8YZ64</accession>
<dbReference type="GO" id="GO:0008448">
    <property type="term" value="F:N-acetylglucosamine-6-phosphate deacetylase activity"/>
    <property type="evidence" value="ECO:0007669"/>
    <property type="project" value="InterPro"/>
</dbReference>
<evidence type="ECO:0000256" key="4">
    <source>
        <dbReference type="ARBA" id="ARBA00023277"/>
    </source>
</evidence>
<dbReference type="CDD" id="cd00854">
    <property type="entry name" value="NagA"/>
    <property type="match status" value="1"/>
</dbReference>
<dbReference type="InterPro" id="IPR011059">
    <property type="entry name" value="Metal-dep_hydrolase_composite"/>
</dbReference>
<evidence type="ECO:0000256" key="6">
    <source>
        <dbReference type="PIRSR" id="PIRSR038994-1"/>
    </source>
</evidence>
<feature type="domain" description="Amidohydrolase-related" evidence="9">
    <location>
        <begin position="55"/>
        <end position="381"/>
    </location>
</feature>
<dbReference type="Pfam" id="PF01979">
    <property type="entry name" value="Amidohydro_1"/>
    <property type="match status" value="1"/>
</dbReference>
<comment type="cofactor">
    <cofactor evidence="8">
        <name>a divalent metal cation</name>
        <dbReference type="ChEBI" id="CHEBI:60240"/>
    </cofactor>
    <text evidence="8">Binds 1 divalent metal cation per subunit.</text>
</comment>
<dbReference type="Gene3D" id="3.20.20.140">
    <property type="entry name" value="Metal-dependent hydrolases"/>
    <property type="match status" value="1"/>
</dbReference>
<name>A0A1G8YZ64_9RHOB</name>
<dbReference type="InterPro" id="IPR032466">
    <property type="entry name" value="Metal_Hydrolase"/>
</dbReference>
<sequence>MTGSPYALVGARIFDGAGFHDGAALLVSAGKVAGIVPESDIPAGHRVVTLEGGTLAPGLVDLQVNGGGGVMFNDAPSVETLRIMAEAHLSLGTTSILPTLITDTPEITRAAIDAVAAAIAQGVPGIVGLHLEGPHLSVARKGAHDPNLIRPMTEQDLRLLVEADARLPVLFVTVAPENVSMEQIRRLSDAGVILSLGHSDCNFDTACAAADHGVRCVTHLFNAMSQLGHREPGMVGAALARADLSFGLIADFIHVHPEAIRVALAAKQGVERVYLVTDAMAPAGTDLEAFTLNGRTIRRQARRLTLADGTLAGADLDLPTAIRNLASQGVPEAAVLAMVTSVPARVIGLSGRIGSLQPGFPADLVLLDPGGQSARVWKDGEACSPTA</sequence>
<evidence type="ECO:0000256" key="1">
    <source>
        <dbReference type="ARBA" id="ARBA00010716"/>
    </source>
</evidence>
<feature type="binding site" evidence="7">
    <location>
        <position position="230"/>
    </location>
    <ligand>
        <name>substrate</name>
    </ligand>
</feature>
<dbReference type="SUPFAM" id="SSF51556">
    <property type="entry name" value="Metallo-dependent hydrolases"/>
    <property type="match status" value="1"/>
</dbReference>
<dbReference type="STRING" id="571298.SAMN04488026_103042"/>
<feature type="binding site" evidence="8">
    <location>
        <position position="219"/>
    </location>
    <ligand>
        <name>Zn(2+)</name>
        <dbReference type="ChEBI" id="CHEBI:29105"/>
    </ligand>
</feature>
<reference evidence="10 11" key="1">
    <citation type="submission" date="2016-10" db="EMBL/GenBank/DDBJ databases">
        <authorList>
            <person name="de Groot N.N."/>
        </authorList>
    </citation>
    <scope>NUCLEOTIDE SEQUENCE [LARGE SCALE GENOMIC DNA]</scope>
    <source>
        <strain evidence="10 11">DSM 25294</strain>
    </source>
</reference>
<keyword evidence="4 5" id="KW-0119">Carbohydrate metabolism</keyword>
<dbReference type="Gene3D" id="2.30.40.10">
    <property type="entry name" value="Urease, subunit C, domain 1"/>
    <property type="match status" value="1"/>
</dbReference>